<evidence type="ECO:0000313" key="1">
    <source>
        <dbReference type="EMBL" id="MDR6528610.1"/>
    </source>
</evidence>
<organism evidence="1 2">
    <name type="scientific">Chryseobacterium rhizosphaerae</name>
    <dbReference type="NCBI Taxonomy" id="395937"/>
    <lineage>
        <taxon>Bacteria</taxon>
        <taxon>Pseudomonadati</taxon>
        <taxon>Bacteroidota</taxon>
        <taxon>Flavobacteriia</taxon>
        <taxon>Flavobacteriales</taxon>
        <taxon>Weeksellaceae</taxon>
        <taxon>Chryseobacterium group</taxon>
        <taxon>Chryseobacterium</taxon>
    </lineage>
</organism>
<reference evidence="1" key="1">
    <citation type="submission" date="2023-07" db="EMBL/GenBank/DDBJ databases">
        <title>Sorghum-associated microbial communities from plants grown in Nebraska, USA.</title>
        <authorList>
            <person name="Schachtman D."/>
        </authorList>
    </citation>
    <scope>NUCLEOTIDE SEQUENCE</scope>
    <source>
        <strain evidence="1">DS2360</strain>
    </source>
</reference>
<dbReference type="Pfam" id="PF13692">
    <property type="entry name" value="Glyco_trans_1_4"/>
    <property type="match status" value="1"/>
</dbReference>
<dbReference type="CDD" id="cd03801">
    <property type="entry name" value="GT4_PimA-like"/>
    <property type="match status" value="1"/>
</dbReference>
<dbReference type="Proteomes" id="UP001184861">
    <property type="component" value="Unassembled WGS sequence"/>
</dbReference>
<proteinExistence type="predicted"/>
<protein>
    <submittedName>
        <fullName evidence="1">Glycosyltransferase involved in cell wall biosynthesis</fullName>
    </submittedName>
</protein>
<accession>A0AAE3YBZ5</accession>
<name>A0AAE3YBZ5_9FLAO</name>
<dbReference type="PANTHER" id="PTHR12526">
    <property type="entry name" value="GLYCOSYLTRANSFERASE"/>
    <property type="match status" value="1"/>
</dbReference>
<dbReference type="AlphaFoldDB" id="A0AAE3YBZ5"/>
<gene>
    <name evidence="1" type="ORF">J2787_004047</name>
</gene>
<dbReference type="Gene3D" id="3.40.50.2000">
    <property type="entry name" value="Glycogen Phosphorylase B"/>
    <property type="match status" value="2"/>
</dbReference>
<dbReference type="SUPFAM" id="SSF53756">
    <property type="entry name" value="UDP-Glycosyltransferase/glycogen phosphorylase"/>
    <property type="match status" value="1"/>
</dbReference>
<sequence>MKKILFFTKYSPMGASSRLRSFQFFPSLEEKKYVVHHSSLLGDKYLGALYRNEKTKFLYLFLGYLKRLYTLLSVKKYDIVVIEKELFPYLPAWAETRLKKAGVDYFVDYDDAIFHNYDLSGNRFIKKHLSDKIDLVMKNSKCVFAGNSYLAKRAEMAKAPRIMVLPTVIDAKKYYKINNKDDQYFTLGWIGSPSTYKYIEELFPVFYELKKEFPNFRVNIIGAKQTEETKDFIHFIPWTEESEVEEINKFDLGIMPLHETPWELGKCSYKLIQYMGCSIAVLASPVGMNTDIVIPGYNGELVKDKDWYSGIKKYIEHKDKTITQGKKGRVLIESKYNREHNINKILTEFEN</sequence>
<dbReference type="PANTHER" id="PTHR12526:SF630">
    <property type="entry name" value="GLYCOSYLTRANSFERASE"/>
    <property type="match status" value="1"/>
</dbReference>
<dbReference type="EMBL" id="JAVDQY010000005">
    <property type="protein sequence ID" value="MDR6528610.1"/>
    <property type="molecule type" value="Genomic_DNA"/>
</dbReference>
<evidence type="ECO:0000313" key="2">
    <source>
        <dbReference type="Proteomes" id="UP001184861"/>
    </source>
</evidence>
<comment type="caution">
    <text evidence="1">The sequence shown here is derived from an EMBL/GenBank/DDBJ whole genome shotgun (WGS) entry which is preliminary data.</text>
</comment>
<dbReference type="RefSeq" id="WP_309947863.1">
    <property type="nucleotide sequence ID" value="NZ_JAVDQY010000005.1"/>
</dbReference>